<dbReference type="NCBIfam" id="TIGR01392">
    <property type="entry name" value="homoserO_Ac_trn"/>
    <property type="match status" value="1"/>
</dbReference>
<feature type="domain" description="AB hydrolase-1" evidence="4">
    <location>
        <begin position="77"/>
        <end position="385"/>
    </location>
</feature>
<dbReference type="AlphaFoldDB" id="A0AB39BLB7"/>
<evidence type="ECO:0000313" key="5">
    <source>
        <dbReference type="EMBL" id="XDI07121.1"/>
    </source>
</evidence>
<comment type="subcellular location">
    <subcellularLocation>
        <location evidence="2">Cytoplasm</location>
    </subcellularLocation>
</comment>
<dbReference type="EC" id="2.3.1.31" evidence="2"/>
<dbReference type="EMBL" id="CP162511">
    <property type="protein sequence ID" value="XDI07121.1"/>
    <property type="molecule type" value="Genomic_DNA"/>
</dbReference>
<keyword evidence="2" id="KW-0963">Cytoplasm</keyword>
<keyword evidence="2 5" id="KW-0012">Acyltransferase</keyword>
<dbReference type="SUPFAM" id="SSF53474">
    <property type="entry name" value="alpha/beta-Hydrolases"/>
    <property type="match status" value="1"/>
</dbReference>
<protein>
    <recommendedName>
        <fullName evidence="2">Homoserine O-acetyltransferase</fullName>
        <shortName evidence="2">HAT</shortName>
        <ecNumber evidence="2">2.3.1.31</ecNumber>
    </recommendedName>
    <alternativeName>
        <fullName evidence="2">Homoserine transacetylase</fullName>
        <shortName evidence="2">HTA</shortName>
    </alternativeName>
</protein>
<feature type="binding site" evidence="2">
    <location>
        <position position="254"/>
    </location>
    <ligand>
        <name>substrate</name>
    </ligand>
</feature>
<name>A0AB39BLB7_9MICO</name>
<dbReference type="Gene3D" id="3.40.50.1820">
    <property type="entry name" value="alpha/beta hydrolase"/>
    <property type="match status" value="1"/>
</dbReference>
<dbReference type="PANTHER" id="PTHR32268">
    <property type="entry name" value="HOMOSERINE O-ACETYLTRANSFERASE"/>
    <property type="match status" value="1"/>
</dbReference>
<dbReference type="InterPro" id="IPR008220">
    <property type="entry name" value="HAT_MetX-like"/>
</dbReference>
<keyword evidence="2" id="KW-0028">Amino-acid biosynthesis</keyword>
<comment type="subunit">
    <text evidence="2">Homodimer.</text>
</comment>
<dbReference type="PIRSF" id="PIRSF000443">
    <property type="entry name" value="Homoser_Ac_trans"/>
    <property type="match status" value="1"/>
</dbReference>
<dbReference type="HAMAP" id="MF_00296">
    <property type="entry name" value="MetX_acyltransf"/>
    <property type="match status" value="1"/>
</dbReference>
<dbReference type="GO" id="GO:0004414">
    <property type="term" value="F:homoserine O-acetyltransferase activity"/>
    <property type="evidence" value="ECO:0007669"/>
    <property type="project" value="UniProtKB-UniRule"/>
</dbReference>
<comment type="function">
    <text evidence="2">Transfers an acetyl group from acetyl-CoA to L-homoserine, forming acetyl-L-homoserine.</text>
</comment>
<organism evidence="5">
    <name type="scientific">Herbiconiux sp. A18JL235</name>
    <dbReference type="NCBI Taxonomy" id="3152363"/>
    <lineage>
        <taxon>Bacteria</taxon>
        <taxon>Bacillati</taxon>
        <taxon>Actinomycetota</taxon>
        <taxon>Actinomycetes</taxon>
        <taxon>Micrococcales</taxon>
        <taxon>Microbacteriaceae</taxon>
        <taxon>Herbiconiux</taxon>
    </lineage>
</organism>
<feature type="active site" evidence="2 3">
    <location>
        <position position="348"/>
    </location>
</feature>
<dbReference type="PANTHER" id="PTHR32268:SF11">
    <property type="entry name" value="HOMOSERINE O-ACETYLTRANSFERASE"/>
    <property type="match status" value="1"/>
</dbReference>
<comment type="similarity">
    <text evidence="2">Belongs to the AB hydrolase superfamily. MetX family.</text>
</comment>
<sequence>MDWQTNEDTVPSGFITEAQIRSLFGKPPASGAWREGDPVGRRSFAEIGRVEFESGESIPNARLAYQTYGTLSPERDNAILVLHALTGDSNLNHPAEPGHPTDGWWPGLVGPGLPVDTDRWFVVAPNMLGGCQGSTGPASIAPDGAEWGARFPFTTIADQVRAQHALARLLGIDRWFAVLGGSMGGMHVLEWAVQFPDEVDRIAVIAAPAISSADQIGLNSVQVQAIKADPLFRGGRYYDAPDGEGPHQGLALARRMALLNYRSPSELNDRFSRSWQSGISPLGGGGRFAVESYLDFHGNKFTRRFDANSYVTLVEAMNSHDLGRGRAGVQAALESITATALVVGIDSDRLFPVADQEYIAKHLPGNLDGEVPVVIESKFGHDGFLIEFDVVGREISRLLAADAPTRAQGS</sequence>
<feature type="active site" description="Nucleophile" evidence="2 3">
    <location>
        <position position="182"/>
    </location>
</feature>
<dbReference type="InterPro" id="IPR000073">
    <property type="entry name" value="AB_hydrolase_1"/>
</dbReference>
<feature type="binding site" evidence="2">
    <location>
        <position position="382"/>
    </location>
    <ligand>
        <name>substrate</name>
    </ligand>
</feature>
<comment type="pathway">
    <text evidence="2">Amino-acid biosynthesis; L-methionine biosynthesis via de novo pathway; O-acetyl-L-homoserine from L-homoserine: step 1/1.</text>
</comment>
<gene>
    <name evidence="2" type="primary">metXA</name>
    <name evidence="5" type="ORF">ABFY20_08480</name>
</gene>
<dbReference type="GO" id="GO:0005737">
    <property type="term" value="C:cytoplasm"/>
    <property type="evidence" value="ECO:0007669"/>
    <property type="project" value="UniProtKB-SubCell"/>
</dbReference>
<dbReference type="NCBIfam" id="NF001209">
    <property type="entry name" value="PRK00175.1"/>
    <property type="match status" value="1"/>
</dbReference>
<proteinExistence type="inferred from homology"/>
<accession>A0AB39BLB7</accession>
<feature type="active site" evidence="2 3">
    <location>
        <position position="381"/>
    </location>
</feature>
<keyword evidence="2" id="KW-0486">Methionine biosynthesis</keyword>
<dbReference type="Pfam" id="PF00561">
    <property type="entry name" value="Abhydrolase_1"/>
    <property type="match status" value="1"/>
</dbReference>
<evidence type="ECO:0000259" key="4">
    <source>
        <dbReference type="Pfam" id="PF00561"/>
    </source>
</evidence>
<comment type="catalytic activity">
    <reaction evidence="2">
        <text>L-homoserine + acetyl-CoA = O-acetyl-L-homoserine + CoA</text>
        <dbReference type="Rhea" id="RHEA:13701"/>
        <dbReference type="ChEBI" id="CHEBI:57287"/>
        <dbReference type="ChEBI" id="CHEBI:57288"/>
        <dbReference type="ChEBI" id="CHEBI:57476"/>
        <dbReference type="ChEBI" id="CHEBI:57716"/>
        <dbReference type="EC" id="2.3.1.31"/>
    </reaction>
</comment>
<keyword evidence="1 2" id="KW-0808">Transferase</keyword>
<comment type="caution">
    <text evidence="2">Lacks conserved residue(s) required for the propagation of feature annotation.</text>
</comment>
<evidence type="ECO:0000256" key="3">
    <source>
        <dbReference type="PIRSR" id="PIRSR000443-1"/>
    </source>
</evidence>
<evidence type="ECO:0000256" key="2">
    <source>
        <dbReference type="HAMAP-Rule" id="MF_00296"/>
    </source>
</evidence>
<dbReference type="GO" id="GO:0009092">
    <property type="term" value="P:homoserine metabolic process"/>
    <property type="evidence" value="ECO:0007669"/>
    <property type="project" value="TreeGrafter"/>
</dbReference>
<dbReference type="RefSeq" id="WP_368499495.1">
    <property type="nucleotide sequence ID" value="NZ_CP162511.1"/>
</dbReference>
<reference evidence="5" key="1">
    <citation type="submission" date="2024-05" db="EMBL/GenBank/DDBJ databases">
        <title>Herbiconiux sp. A18JL235.</title>
        <authorList>
            <person name="Zhang G."/>
        </authorList>
    </citation>
    <scope>NUCLEOTIDE SEQUENCE</scope>
    <source>
        <strain evidence="5">A18JL235</strain>
    </source>
</reference>
<evidence type="ECO:0000256" key="1">
    <source>
        <dbReference type="ARBA" id="ARBA00022679"/>
    </source>
</evidence>
<dbReference type="InterPro" id="IPR029058">
    <property type="entry name" value="AB_hydrolase_fold"/>
</dbReference>
<dbReference type="GO" id="GO:0009086">
    <property type="term" value="P:methionine biosynthetic process"/>
    <property type="evidence" value="ECO:0007669"/>
    <property type="project" value="UniProtKB-UniRule"/>
</dbReference>